<accession>A0A0F9DLD6</accession>
<reference evidence="1" key="1">
    <citation type="journal article" date="2015" name="Nature">
        <title>Complex archaea that bridge the gap between prokaryotes and eukaryotes.</title>
        <authorList>
            <person name="Spang A."/>
            <person name="Saw J.H."/>
            <person name="Jorgensen S.L."/>
            <person name="Zaremba-Niedzwiedzka K."/>
            <person name="Martijn J."/>
            <person name="Lind A.E."/>
            <person name="van Eijk R."/>
            <person name="Schleper C."/>
            <person name="Guy L."/>
            <person name="Ettema T.J."/>
        </authorList>
    </citation>
    <scope>NUCLEOTIDE SEQUENCE</scope>
</reference>
<proteinExistence type="predicted"/>
<name>A0A0F9DLD6_9ZZZZ</name>
<comment type="caution">
    <text evidence="1">The sequence shown here is derived from an EMBL/GenBank/DDBJ whole genome shotgun (WGS) entry which is preliminary data.</text>
</comment>
<organism evidence="1">
    <name type="scientific">marine sediment metagenome</name>
    <dbReference type="NCBI Taxonomy" id="412755"/>
    <lineage>
        <taxon>unclassified sequences</taxon>
        <taxon>metagenomes</taxon>
        <taxon>ecological metagenomes</taxon>
    </lineage>
</organism>
<gene>
    <name evidence="1" type="ORF">LCGC14_2532610</name>
</gene>
<dbReference type="AlphaFoldDB" id="A0A0F9DLD6"/>
<dbReference type="EMBL" id="LAZR01041135">
    <property type="protein sequence ID" value="KKL12753.1"/>
    <property type="molecule type" value="Genomic_DNA"/>
</dbReference>
<protein>
    <submittedName>
        <fullName evidence="1">Uncharacterized protein</fullName>
    </submittedName>
</protein>
<sequence length="71" mass="8399">MSNKDLDQDAINRQIRENLRVWMEVNLCGYYYSKYDSGFCSKKDSPHYKAECPYKGEDCGIYNSEEEKQDV</sequence>
<evidence type="ECO:0000313" key="1">
    <source>
        <dbReference type="EMBL" id="KKL12753.1"/>
    </source>
</evidence>